<proteinExistence type="predicted"/>
<dbReference type="RefSeq" id="WP_167161568.1">
    <property type="nucleotide sequence ID" value="NZ_JAANOW010000002.1"/>
</dbReference>
<reference evidence="1 2" key="1">
    <citation type="submission" date="2020-03" db="EMBL/GenBank/DDBJ databases">
        <title>Sequencing the genomes of 1000 actinobacteria strains.</title>
        <authorList>
            <person name="Klenk H.-P."/>
        </authorList>
    </citation>
    <scope>NUCLEOTIDE SEQUENCE [LARGE SCALE GENOMIC DNA]</scope>
    <source>
        <strain evidence="1 2">DSM 44556</strain>
    </source>
</reference>
<sequence>MTDKRSLGSDEAGDLEEVRAAVRGALDTDAFRGMVAQQFEPLVESVANGLSKVSLHFDLAESRQAVGDALGIEVNAELAGRTRTAIHDEIGNALRREFNQAYNRHGPLS</sequence>
<dbReference type="EMBL" id="JAANOW010000002">
    <property type="protein sequence ID" value="NIH96926.1"/>
    <property type="molecule type" value="Genomic_DNA"/>
</dbReference>
<dbReference type="AlphaFoldDB" id="A0A7X5ZE97"/>
<protein>
    <submittedName>
        <fullName evidence="1">Uncharacterized protein</fullName>
    </submittedName>
</protein>
<gene>
    <name evidence="1" type="ORF">FHU31_003916</name>
</gene>
<comment type="caution">
    <text evidence="1">The sequence shown here is derived from an EMBL/GenBank/DDBJ whole genome shotgun (WGS) entry which is preliminary data.</text>
</comment>
<dbReference type="Proteomes" id="UP000547444">
    <property type="component" value="Unassembled WGS sequence"/>
</dbReference>
<name>A0A7X5ZE97_9MYCO</name>
<evidence type="ECO:0000313" key="1">
    <source>
        <dbReference type="EMBL" id="NIH96926.1"/>
    </source>
</evidence>
<organism evidence="1 2">
    <name type="scientific">Mycolicibacterium fluoranthenivorans</name>
    <dbReference type="NCBI Taxonomy" id="258505"/>
    <lineage>
        <taxon>Bacteria</taxon>
        <taxon>Bacillati</taxon>
        <taxon>Actinomycetota</taxon>
        <taxon>Actinomycetes</taxon>
        <taxon>Mycobacteriales</taxon>
        <taxon>Mycobacteriaceae</taxon>
        <taxon>Mycolicibacterium</taxon>
    </lineage>
</organism>
<accession>A0A7X5ZE97</accession>
<evidence type="ECO:0000313" key="2">
    <source>
        <dbReference type="Proteomes" id="UP000547444"/>
    </source>
</evidence>
<keyword evidence="2" id="KW-1185">Reference proteome</keyword>